<feature type="domain" description="Bacterial bifunctional deaminase-reductase C-terminal" evidence="1">
    <location>
        <begin position="7"/>
        <end position="193"/>
    </location>
</feature>
<dbReference type="GO" id="GO:0009231">
    <property type="term" value="P:riboflavin biosynthetic process"/>
    <property type="evidence" value="ECO:0007669"/>
    <property type="project" value="InterPro"/>
</dbReference>
<accession>A0A2P8GKM4</accession>
<reference evidence="2 3" key="1">
    <citation type="submission" date="2018-03" db="EMBL/GenBank/DDBJ databases">
        <title>Genomic Encyclopedia of Archaeal and Bacterial Type Strains, Phase II (KMG-II): from individual species to whole genera.</title>
        <authorList>
            <person name="Goeker M."/>
        </authorList>
    </citation>
    <scope>NUCLEOTIDE SEQUENCE [LARGE SCALE GENOMIC DNA]</scope>
    <source>
        <strain evidence="2 3">DSM 18107</strain>
    </source>
</reference>
<dbReference type="PANTHER" id="PTHR38011:SF11">
    <property type="entry name" value="2,5-DIAMINO-6-RIBOSYLAMINO-4(3H)-PYRIMIDINONE 5'-PHOSPHATE REDUCTASE"/>
    <property type="match status" value="1"/>
</dbReference>
<protein>
    <submittedName>
        <fullName evidence="2">Dihydrofolate reductase</fullName>
    </submittedName>
</protein>
<dbReference type="InterPro" id="IPR002734">
    <property type="entry name" value="RibDG_C"/>
</dbReference>
<dbReference type="InterPro" id="IPR024072">
    <property type="entry name" value="DHFR-like_dom_sf"/>
</dbReference>
<proteinExistence type="predicted"/>
<dbReference type="RefSeq" id="WP_106600815.1">
    <property type="nucleotide sequence ID" value="NZ_PYGK01000002.1"/>
</dbReference>
<dbReference type="InterPro" id="IPR050765">
    <property type="entry name" value="Riboflavin_Biosynth_HTPR"/>
</dbReference>
<dbReference type="EMBL" id="PYGK01000002">
    <property type="protein sequence ID" value="PSL34524.1"/>
    <property type="molecule type" value="Genomic_DNA"/>
</dbReference>
<dbReference type="GO" id="GO:0008703">
    <property type="term" value="F:5-amino-6-(5-phosphoribosylamino)uracil reductase activity"/>
    <property type="evidence" value="ECO:0007669"/>
    <property type="project" value="InterPro"/>
</dbReference>
<dbReference type="Proteomes" id="UP000240978">
    <property type="component" value="Unassembled WGS sequence"/>
</dbReference>
<name>A0A2P8GKM4_9BACT</name>
<dbReference type="OrthoDB" id="195113at2"/>
<dbReference type="Gene3D" id="3.40.430.10">
    <property type="entry name" value="Dihydrofolate Reductase, subunit A"/>
    <property type="match status" value="1"/>
</dbReference>
<dbReference type="AlphaFoldDB" id="A0A2P8GKM4"/>
<keyword evidence="3" id="KW-1185">Reference proteome</keyword>
<gene>
    <name evidence="2" type="ORF">CLV42_10295</name>
</gene>
<evidence type="ECO:0000259" key="1">
    <source>
        <dbReference type="Pfam" id="PF01872"/>
    </source>
</evidence>
<comment type="caution">
    <text evidence="2">The sequence shown here is derived from an EMBL/GenBank/DDBJ whole genome shotgun (WGS) entry which is preliminary data.</text>
</comment>
<sequence>MKQTNARKLILSMDMSFDGIVAAENNEAAGETDTADHNVDDSDELWNHMFNDLQSVDTILAGAGMNPLYFDHWRAQLNNPTADPNEVKYARWAYQIPHIVFSKNQQKVDWPNSRIATDPDAEIAMLKQQPGKDILTWGGATFANYLISKGLIDEYNIRVSPKIVGRGKVLFKNIEYRSNLSLIDVRQLKSGTVMLRYKA</sequence>
<dbReference type="Pfam" id="PF01872">
    <property type="entry name" value="RibD_C"/>
    <property type="match status" value="1"/>
</dbReference>
<evidence type="ECO:0000313" key="2">
    <source>
        <dbReference type="EMBL" id="PSL34524.1"/>
    </source>
</evidence>
<dbReference type="SUPFAM" id="SSF53597">
    <property type="entry name" value="Dihydrofolate reductase-like"/>
    <property type="match status" value="1"/>
</dbReference>
<organism evidence="2 3">
    <name type="scientific">Chitinophaga ginsengisoli</name>
    <dbReference type="NCBI Taxonomy" id="363837"/>
    <lineage>
        <taxon>Bacteria</taxon>
        <taxon>Pseudomonadati</taxon>
        <taxon>Bacteroidota</taxon>
        <taxon>Chitinophagia</taxon>
        <taxon>Chitinophagales</taxon>
        <taxon>Chitinophagaceae</taxon>
        <taxon>Chitinophaga</taxon>
    </lineage>
</organism>
<dbReference type="PANTHER" id="PTHR38011">
    <property type="entry name" value="DIHYDROFOLATE REDUCTASE FAMILY PROTEIN (AFU_ORTHOLOGUE AFUA_8G06820)"/>
    <property type="match status" value="1"/>
</dbReference>
<evidence type="ECO:0000313" key="3">
    <source>
        <dbReference type="Proteomes" id="UP000240978"/>
    </source>
</evidence>